<keyword evidence="2" id="KW-0349">Heme</keyword>
<dbReference type="eggNOG" id="COG2124">
    <property type="taxonomic scope" value="Bacteria"/>
</dbReference>
<dbReference type="KEGG" id="cep:Cri9333_1327"/>
<dbReference type="STRING" id="1173022.Cri9333_1327"/>
<dbReference type="Gene3D" id="1.10.630.10">
    <property type="entry name" value="Cytochrome P450"/>
    <property type="match status" value="1"/>
</dbReference>
<organism evidence="3 4">
    <name type="scientific">Crinalium epipsammum PCC 9333</name>
    <dbReference type="NCBI Taxonomy" id="1173022"/>
    <lineage>
        <taxon>Bacteria</taxon>
        <taxon>Bacillati</taxon>
        <taxon>Cyanobacteriota</taxon>
        <taxon>Cyanophyceae</taxon>
        <taxon>Gomontiellales</taxon>
        <taxon>Gomontiellaceae</taxon>
        <taxon>Crinalium</taxon>
    </lineage>
</organism>
<dbReference type="PATRIC" id="fig|1173022.3.peg.1439"/>
<dbReference type="Proteomes" id="UP000010472">
    <property type="component" value="Chromosome"/>
</dbReference>
<dbReference type="Pfam" id="PF00067">
    <property type="entry name" value="p450"/>
    <property type="match status" value="1"/>
</dbReference>
<evidence type="ECO:0000256" key="2">
    <source>
        <dbReference type="PIRSR" id="PIRSR602401-1"/>
    </source>
</evidence>
<sequence length="446" mass="50733">MKLPPSPKTHPFAQLLQWIATPLDYLEGTQKVYGDCFTARFGKLPPLVMVSNPQGIQQMMTADSKQFDSGRGNQIFRPLVGDNSMLLLDGDRHQRDRQLLTPPFHGERMRTYGNLICDISDKVMSKRMIGEPFFVRAAMQEISLLAILNAVFGVNQGERFEKLKELLTSMLDSVSSPVSSSVLFFNSLQQDFGAWSPWGRFLRQQKQIDQLIYAELEERRSHPDSSRSDILTLLMSARDEQGQPMTDQELRDELLTLLIAGHETTASALTWALYWIHSSPEVHQKLLTEISSLSDPSDPTVLAKLPYLNAVCQETLRIYPVAMLTLPRIVKSPINIMGYEFEPETTIMGCIYLTHQREDIYPEAKLFKPERFLEKQFSPYQYLPFGGSNRRCIGMAFALFEMKLALATVVSRYQLSLTDKHQPKPVRRGVTLSPSSSFKMVLNSQL</sequence>
<dbReference type="GO" id="GO:0016712">
    <property type="term" value="F:oxidoreductase activity, acting on paired donors, with incorporation or reduction of molecular oxygen, reduced flavin or flavoprotein as one donor, and incorporation of one atom of oxygen"/>
    <property type="evidence" value="ECO:0007669"/>
    <property type="project" value="UniProtKB-EC"/>
</dbReference>
<dbReference type="SUPFAM" id="SSF48264">
    <property type="entry name" value="Cytochrome P450"/>
    <property type="match status" value="1"/>
</dbReference>
<accession>K9VXE6</accession>
<proteinExistence type="inferred from homology"/>
<comment type="cofactor">
    <cofactor evidence="2">
        <name>heme</name>
        <dbReference type="ChEBI" id="CHEBI:30413"/>
    </cofactor>
</comment>
<dbReference type="PRINTS" id="PR00463">
    <property type="entry name" value="EP450I"/>
</dbReference>
<dbReference type="InterPro" id="IPR036396">
    <property type="entry name" value="Cyt_P450_sf"/>
</dbReference>
<dbReference type="HOGENOM" id="CLU_001570_5_1_3"/>
<dbReference type="PANTHER" id="PTHR24305:SF166">
    <property type="entry name" value="CYTOCHROME P450 12A4, MITOCHONDRIAL-RELATED"/>
    <property type="match status" value="1"/>
</dbReference>
<dbReference type="GO" id="GO:0005506">
    <property type="term" value="F:iron ion binding"/>
    <property type="evidence" value="ECO:0007669"/>
    <property type="project" value="InterPro"/>
</dbReference>
<dbReference type="InterPro" id="IPR050121">
    <property type="entry name" value="Cytochrome_P450_monoxygenase"/>
</dbReference>
<evidence type="ECO:0000313" key="4">
    <source>
        <dbReference type="Proteomes" id="UP000010472"/>
    </source>
</evidence>
<evidence type="ECO:0000313" key="3">
    <source>
        <dbReference type="EMBL" id="AFZ12224.1"/>
    </source>
</evidence>
<dbReference type="EMBL" id="CP003620">
    <property type="protein sequence ID" value="AFZ12224.1"/>
    <property type="molecule type" value="Genomic_DNA"/>
</dbReference>
<dbReference type="OrthoDB" id="446280at2"/>
<keyword evidence="2" id="KW-0408">Iron</keyword>
<dbReference type="CDD" id="cd11053">
    <property type="entry name" value="CYP110-like"/>
    <property type="match status" value="1"/>
</dbReference>
<reference evidence="3 4" key="1">
    <citation type="submission" date="2012-06" db="EMBL/GenBank/DDBJ databases">
        <title>Finished chromosome of genome of Crinalium epipsammum PCC 9333.</title>
        <authorList>
            <consortium name="US DOE Joint Genome Institute"/>
            <person name="Gugger M."/>
            <person name="Coursin T."/>
            <person name="Rippka R."/>
            <person name="Tandeau De Marsac N."/>
            <person name="Huntemann M."/>
            <person name="Wei C.-L."/>
            <person name="Han J."/>
            <person name="Detter J.C."/>
            <person name="Han C."/>
            <person name="Tapia R."/>
            <person name="Davenport K."/>
            <person name="Daligault H."/>
            <person name="Erkkila T."/>
            <person name="Gu W."/>
            <person name="Munk A.C.C."/>
            <person name="Teshima H."/>
            <person name="Xu Y."/>
            <person name="Chain P."/>
            <person name="Chen A."/>
            <person name="Krypides N."/>
            <person name="Mavromatis K."/>
            <person name="Markowitz V."/>
            <person name="Szeto E."/>
            <person name="Ivanova N."/>
            <person name="Mikhailova N."/>
            <person name="Ovchinnikova G."/>
            <person name="Pagani I."/>
            <person name="Pati A."/>
            <person name="Goodwin L."/>
            <person name="Peters L."/>
            <person name="Pitluck S."/>
            <person name="Woyke T."/>
            <person name="Kerfeld C."/>
        </authorList>
    </citation>
    <scope>NUCLEOTIDE SEQUENCE [LARGE SCALE GENOMIC DNA]</scope>
    <source>
        <strain evidence="3 4">PCC 9333</strain>
    </source>
</reference>
<comment type="similarity">
    <text evidence="1">Belongs to the cytochrome P450 family.</text>
</comment>
<dbReference type="PANTHER" id="PTHR24305">
    <property type="entry name" value="CYTOCHROME P450"/>
    <property type="match status" value="1"/>
</dbReference>
<dbReference type="GO" id="GO:0020037">
    <property type="term" value="F:heme binding"/>
    <property type="evidence" value="ECO:0007669"/>
    <property type="project" value="InterPro"/>
</dbReference>
<dbReference type="PRINTS" id="PR00385">
    <property type="entry name" value="P450"/>
</dbReference>
<keyword evidence="4" id="KW-1185">Reference proteome</keyword>
<protein>
    <submittedName>
        <fullName evidence="3">Unspecific monooxygenase</fullName>
        <ecNumber evidence="3">1.14.14.1</ecNumber>
    </submittedName>
</protein>
<keyword evidence="3" id="KW-0503">Monooxygenase</keyword>
<dbReference type="InterPro" id="IPR001128">
    <property type="entry name" value="Cyt_P450"/>
</dbReference>
<dbReference type="InterPro" id="IPR002401">
    <property type="entry name" value="Cyt_P450_E_grp-I"/>
</dbReference>
<dbReference type="EC" id="1.14.14.1" evidence="3"/>
<keyword evidence="3" id="KW-0560">Oxidoreductase</keyword>
<evidence type="ECO:0000256" key="1">
    <source>
        <dbReference type="ARBA" id="ARBA00010617"/>
    </source>
</evidence>
<keyword evidence="2" id="KW-0479">Metal-binding</keyword>
<dbReference type="AlphaFoldDB" id="K9VXE6"/>
<gene>
    <name evidence="3" type="ORF">Cri9333_1327</name>
</gene>
<dbReference type="RefSeq" id="WP_015202346.1">
    <property type="nucleotide sequence ID" value="NC_019753.1"/>
</dbReference>
<name>K9VXE6_9CYAN</name>
<feature type="binding site" description="axial binding residue" evidence="2">
    <location>
        <position position="392"/>
    </location>
    <ligand>
        <name>heme</name>
        <dbReference type="ChEBI" id="CHEBI:30413"/>
    </ligand>
    <ligandPart>
        <name>Fe</name>
        <dbReference type="ChEBI" id="CHEBI:18248"/>
    </ligandPart>
</feature>